<evidence type="ECO:0000313" key="2">
    <source>
        <dbReference type="Proteomes" id="UP000008383"/>
    </source>
</evidence>
<comment type="caution">
    <text evidence="1">The sequence shown here is derived from an EMBL/GenBank/DDBJ whole genome shotgun (WGS) entry which is preliminary data.</text>
</comment>
<dbReference type="RefSeq" id="XP_003025243.1">
    <property type="nucleotide sequence ID" value="XM_003025197.1"/>
</dbReference>
<organism evidence="1 2">
    <name type="scientific">Trichophyton verrucosum (strain HKI 0517)</name>
    <dbReference type="NCBI Taxonomy" id="663202"/>
    <lineage>
        <taxon>Eukaryota</taxon>
        <taxon>Fungi</taxon>
        <taxon>Dikarya</taxon>
        <taxon>Ascomycota</taxon>
        <taxon>Pezizomycotina</taxon>
        <taxon>Eurotiomycetes</taxon>
        <taxon>Eurotiomycetidae</taxon>
        <taxon>Onygenales</taxon>
        <taxon>Arthrodermataceae</taxon>
        <taxon>Trichophyton</taxon>
    </lineage>
</organism>
<name>D4D0G4_TRIVH</name>
<gene>
    <name evidence="1" type="ORF">TRV_00559</name>
</gene>
<dbReference type="Proteomes" id="UP000008383">
    <property type="component" value="Unassembled WGS sequence"/>
</dbReference>
<evidence type="ECO:0000313" key="1">
    <source>
        <dbReference type="EMBL" id="EFE44632.1"/>
    </source>
</evidence>
<dbReference type="EMBL" id="ACYE01000032">
    <property type="protein sequence ID" value="EFE44632.1"/>
    <property type="molecule type" value="Genomic_DNA"/>
</dbReference>
<reference evidence="2" key="1">
    <citation type="journal article" date="2011" name="Genome Biol.">
        <title>Comparative and functional genomics provide insights into the pathogenicity of dermatophytic fungi.</title>
        <authorList>
            <person name="Burmester A."/>
            <person name="Shelest E."/>
            <person name="Gloeckner G."/>
            <person name="Heddergott C."/>
            <person name="Schindler S."/>
            <person name="Staib P."/>
            <person name="Heidel A."/>
            <person name="Felder M."/>
            <person name="Petzold A."/>
            <person name="Szafranski K."/>
            <person name="Feuermann M."/>
            <person name="Pedruzzi I."/>
            <person name="Priebe S."/>
            <person name="Groth M."/>
            <person name="Winkler R."/>
            <person name="Li W."/>
            <person name="Kniemeyer O."/>
            <person name="Schroeckh V."/>
            <person name="Hertweck C."/>
            <person name="Hube B."/>
            <person name="White T.C."/>
            <person name="Platzer M."/>
            <person name="Guthke R."/>
            <person name="Heitman J."/>
            <person name="Woestemeyer J."/>
            <person name="Zipfel P.F."/>
            <person name="Monod M."/>
            <person name="Brakhage A.A."/>
        </authorList>
    </citation>
    <scope>NUCLEOTIDE SEQUENCE [LARGE SCALE GENOMIC DNA]</scope>
    <source>
        <strain evidence="2">HKI 0517</strain>
    </source>
</reference>
<protein>
    <submittedName>
        <fullName evidence="1">Uncharacterized protein</fullName>
    </submittedName>
</protein>
<dbReference type="GeneID" id="9580736"/>
<dbReference type="KEGG" id="tve:TRV_00559"/>
<dbReference type="InterPro" id="IPR022085">
    <property type="entry name" value="OpdG"/>
</dbReference>
<accession>D4D0G4</accession>
<dbReference type="Pfam" id="PF12311">
    <property type="entry name" value="DUF3632"/>
    <property type="match status" value="1"/>
</dbReference>
<dbReference type="AlphaFoldDB" id="D4D0G4"/>
<dbReference type="HOGENOM" id="CLU_041469_2_0_1"/>
<proteinExistence type="predicted"/>
<sequence>MAQTEEPWFIKLHDEWISSNGSEEGVVEHDFAIIIKDLLLGKICPVDAAKVIDTYYWDRNLDSGPLFKYHPDGVGGVEGALYEIILDAVELLSYKDNRQEDLAHLVLELHRIPPKPFKRWNGDLFVTDTLFTESLSNRWRDAYIWFLLTYQGHEITSETMKETWVSLSSFIARCIELRIESHVPDSDRYPLIEITKGLGENLSPGLERDTRAMVAAQYILLTPTLVNDKLAKLSGGRDKPSGSDILKLWIAKLKELAENGSLNSEVKAAVVEARQKLLSLHPEFFQD</sequence>
<dbReference type="OrthoDB" id="3350591at2759"/>
<keyword evidence="2" id="KW-1185">Reference proteome</keyword>